<dbReference type="Gene3D" id="1.10.510.10">
    <property type="entry name" value="Transferase(Phosphotransferase) domain 1"/>
    <property type="match status" value="1"/>
</dbReference>
<protein>
    <recommendedName>
        <fullName evidence="12">Protein kinase domain-containing protein</fullName>
    </recommendedName>
</protein>
<dbReference type="Gene3D" id="3.30.200.20">
    <property type="entry name" value="Phosphorylase Kinase, domain 1"/>
    <property type="match status" value="1"/>
</dbReference>
<feature type="transmembrane region" description="Helical" evidence="11">
    <location>
        <begin position="55"/>
        <end position="77"/>
    </location>
</feature>
<proteinExistence type="predicted"/>
<comment type="subcellular location">
    <subcellularLocation>
        <location evidence="1">Membrane</location>
        <topology evidence="1">Single-pass membrane protein</topology>
    </subcellularLocation>
</comment>
<dbReference type="PANTHER" id="PTHR48056:SF75">
    <property type="entry name" value="LEUCINE-RICH REPEAT RECEPTOR-LIKE SERINE_THREONINE_TYROSINE-PROTEIN KINASE SOBIR1"/>
    <property type="match status" value="1"/>
</dbReference>
<evidence type="ECO:0000256" key="5">
    <source>
        <dbReference type="ARBA" id="ARBA00022737"/>
    </source>
</evidence>
<dbReference type="InterPro" id="IPR000719">
    <property type="entry name" value="Prot_kinase_dom"/>
</dbReference>
<keyword evidence="5" id="KW-0677">Repeat</keyword>
<evidence type="ECO:0000256" key="8">
    <source>
        <dbReference type="ARBA" id="ARBA00023170"/>
    </source>
</evidence>
<keyword evidence="6 11" id="KW-1133">Transmembrane helix</keyword>
<evidence type="ECO:0000259" key="12">
    <source>
        <dbReference type="PROSITE" id="PS50011"/>
    </source>
</evidence>
<dbReference type="InterPro" id="IPR011009">
    <property type="entry name" value="Kinase-like_dom_sf"/>
</dbReference>
<evidence type="ECO:0000256" key="10">
    <source>
        <dbReference type="SAM" id="MobiDB-lite"/>
    </source>
</evidence>
<dbReference type="GO" id="GO:0016020">
    <property type="term" value="C:membrane"/>
    <property type="evidence" value="ECO:0007669"/>
    <property type="project" value="UniProtKB-SubCell"/>
</dbReference>
<comment type="caution">
    <text evidence="13">The sequence shown here is derived from an EMBL/GenBank/DDBJ whole genome shotgun (WGS) entry which is preliminary data.</text>
</comment>
<dbReference type="InterPro" id="IPR001611">
    <property type="entry name" value="Leu-rich_rpt"/>
</dbReference>
<accession>A0ABC8RID0</accession>
<keyword evidence="3 11" id="KW-0812">Transmembrane</keyword>
<keyword evidence="14" id="KW-1185">Reference proteome</keyword>
<evidence type="ECO:0000256" key="4">
    <source>
        <dbReference type="ARBA" id="ARBA00022729"/>
    </source>
</evidence>
<feature type="domain" description="Protein kinase" evidence="12">
    <location>
        <begin position="393"/>
        <end position="689"/>
    </location>
</feature>
<evidence type="ECO:0000256" key="2">
    <source>
        <dbReference type="ARBA" id="ARBA00022614"/>
    </source>
</evidence>
<dbReference type="FunFam" id="1.10.510.10:FF:000479">
    <property type="entry name" value="Leucine-rich repeat receptor-like protein kinase"/>
    <property type="match status" value="1"/>
</dbReference>
<evidence type="ECO:0000313" key="14">
    <source>
        <dbReference type="Proteomes" id="UP001642360"/>
    </source>
</evidence>
<dbReference type="InterPro" id="IPR008271">
    <property type="entry name" value="Ser/Thr_kinase_AS"/>
</dbReference>
<dbReference type="PANTHER" id="PTHR48056">
    <property type="entry name" value="LRR RECEPTOR-LIKE SERINE/THREONINE-PROTEIN KINASE-RELATED"/>
    <property type="match status" value="1"/>
</dbReference>
<evidence type="ECO:0000256" key="9">
    <source>
        <dbReference type="ARBA" id="ARBA00023180"/>
    </source>
</evidence>
<keyword evidence="2" id="KW-0433">Leucine-rich repeat</keyword>
<dbReference type="PROSITE" id="PS00108">
    <property type="entry name" value="PROTEIN_KINASE_ST"/>
    <property type="match status" value="1"/>
</dbReference>
<dbReference type="FunFam" id="3.80.10.10:FF:000041">
    <property type="entry name" value="LRR receptor-like serine/threonine-protein kinase ERECTA"/>
    <property type="match status" value="1"/>
</dbReference>
<gene>
    <name evidence="13" type="ORF">ILEXP_LOCUS11690</name>
</gene>
<dbReference type="Pfam" id="PF00560">
    <property type="entry name" value="LRR_1"/>
    <property type="match status" value="2"/>
</dbReference>
<feature type="compositionally biased region" description="Low complexity" evidence="10">
    <location>
        <begin position="304"/>
        <end position="314"/>
    </location>
</feature>
<organism evidence="13 14">
    <name type="scientific">Ilex paraguariensis</name>
    <name type="common">yerba mate</name>
    <dbReference type="NCBI Taxonomy" id="185542"/>
    <lineage>
        <taxon>Eukaryota</taxon>
        <taxon>Viridiplantae</taxon>
        <taxon>Streptophyta</taxon>
        <taxon>Embryophyta</taxon>
        <taxon>Tracheophyta</taxon>
        <taxon>Spermatophyta</taxon>
        <taxon>Magnoliopsida</taxon>
        <taxon>eudicotyledons</taxon>
        <taxon>Gunneridae</taxon>
        <taxon>Pentapetalae</taxon>
        <taxon>asterids</taxon>
        <taxon>campanulids</taxon>
        <taxon>Aquifoliales</taxon>
        <taxon>Aquifoliaceae</taxon>
        <taxon>Ilex</taxon>
    </lineage>
</organism>
<keyword evidence="4" id="KW-0732">Signal</keyword>
<dbReference type="Gene3D" id="3.80.10.10">
    <property type="entry name" value="Ribonuclease Inhibitor"/>
    <property type="match status" value="2"/>
</dbReference>
<evidence type="ECO:0000256" key="3">
    <source>
        <dbReference type="ARBA" id="ARBA00022692"/>
    </source>
</evidence>
<dbReference type="SUPFAM" id="SSF56112">
    <property type="entry name" value="Protein kinase-like (PK-like)"/>
    <property type="match status" value="1"/>
</dbReference>
<dbReference type="SUPFAM" id="SSF52058">
    <property type="entry name" value="L domain-like"/>
    <property type="match status" value="1"/>
</dbReference>
<keyword evidence="8" id="KW-0675">Receptor</keyword>
<dbReference type="SMART" id="SM00220">
    <property type="entry name" value="S_TKc"/>
    <property type="match status" value="1"/>
</dbReference>
<sequence>MGPQPNISTATTARCSSIIHTQPLQSPATHPPFRPRTISQTVCAPASETHRKLPLMVAMAGQSHLSLISFFTLILLVHSKLNLDPSDHEALLIIQKELGFNGQHHVRNPPCNFAGVFCERRIFNNSYTLKVTRIVLKSRQLRGVLSPVIGKLSELKELSLPNNHLVNQIPPQIVDCRKLEILNLHNNRFSGEVPSDLSSLIRLRVVDLSSNKFSGNLNCLKYFPNLEKLSLADNMFVGKVPPSLKSFRNLRFFNISGNSFLEGPVPVMNNIEYSSSELKAKNTVPKRYILAENSTRSNQTSAMAPSNTAEAPSPTATPPEHKKKKKKKKVGAWILGFLTGGFAGTISGLVFSVLFKLLFVLFKGVEKEPGPAIYSPLIKKAEDLDFLEKEDGLASLEIIGRGGCGEVYKAELPGSNGKMIAIKKIIQPPKDAEELTEEDSKLMNKKMRQIKSEIQTVGRIRHRNLLPLLAHVSRPKCHYLVYEFMKNGSLQDMLHQVSLGNRELDWLARHRIALGVAAGLEHLHMNNSPRIIHRDLKPANILLDDDMEARIADFGLAKSVPDALTHVTTSNVAGTVGYIAPEYHQTLKFTDKCDIYSFGVLLGVLVTGKLPSDDFFQHTTEMSLVKWLRNVMTSEDPNRAIDPKLIGNGYEEQMLLVLKIACFCTLDNPKERPNSKDVSLSSLVSHKYICPKKLLQLRNTYK</sequence>
<evidence type="ECO:0000313" key="13">
    <source>
        <dbReference type="EMBL" id="CAK9143951.1"/>
    </source>
</evidence>
<feature type="transmembrane region" description="Helical" evidence="11">
    <location>
        <begin position="332"/>
        <end position="362"/>
    </location>
</feature>
<dbReference type="InterPro" id="IPR050647">
    <property type="entry name" value="Plant_LRR-RLKs"/>
</dbReference>
<evidence type="ECO:0000256" key="1">
    <source>
        <dbReference type="ARBA" id="ARBA00004167"/>
    </source>
</evidence>
<name>A0ABC8RID0_9AQUA</name>
<dbReference type="PROSITE" id="PS50011">
    <property type="entry name" value="PROTEIN_KINASE_DOM"/>
    <property type="match status" value="1"/>
</dbReference>
<dbReference type="InterPro" id="IPR032675">
    <property type="entry name" value="LRR_dom_sf"/>
</dbReference>
<reference evidence="13 14" key="1">
    <citation type="submission" date="2024-02" db="EMBL/GenBank/DDBJ databases">
        <authorList>
            <person name="Vignale AGUSTIN F."/>
            <person name="Sosa J E."/>
            <person name="Modenutti C."/>
        </authorList>
    </citation>
    <scope>NUCLEOTIDE SEQUENCE [LARGE SCALE GENOMIC DNA]</scope>
</reference>
<evidence type="ECO:0000256" key="11">
    <source>
        <dbReference type="SAM" id="Phobius"/>
    </source>
</evidence>
<dbReference type="Proteomes" id="UP001642360">
    <property type="component" value="Unassembled WGS sequence"/>
</dbReference>
<dbReference type="EMBL" id="CAUOFW020001349">
    <property type="protein sequence ID" value="CAK9143951.1"/>
    <property type="molecule type" value="Genomic_DNA"/>
</dbReference>
<dbReference type="FunFam" id="3.30.200.20:FF:000541">
    <property type="entry name" value="leucine-rich repeat receptor-like serine/threonine/tyrosine-protein kinase SOBIR1"/>
    <property type="match status" value="1"/>
</dbReference>
<dbReference type="Pfam" id="PF00069">
    <property type="entry name" value="Pkinase"/>
    <property type="match status" value="1"/>
</dbReference>
<keyword evidence="9" id="KW-0325">Glycoprotein</keyword>
<evidence type="ECO:0000256" key="6">
    <source>
        <dbReference type="ARBA" id="ARBA00022989"/>
    </source>
</evidence>
<feature type="region of interest" description="Disordered" evidence="10">
    <location>
        <begin position="296"/>
        <end position="325"/>
    </location>
</feature>
<dbReference type="AlphaFoldDB" id="A0ABC8RID0"/>
<keyword evidence="7 11" id="KW-0472">Membrane</keyword>
<evidence type="ECO:0000256" key="7">
    <source>
        <dbReference type="ARBA" id="ARBA00023136"/>
    </source>
</evidence>